<organism evidence="1 2">
    <name type="scientific">Quercus lobata</name>
    <name type="common">Valley oak</name>
    <dbReference type="NCBI Taxonomy" id="97700"/>
    <lineage>
        <taxon>Eukaryota</taxon>
        <taxon>Viridiplantae</taxon>
        <taxon>Streptophyta</taxon>
        <taxon>Embryophyta</taxon>
        <taxon>Tracheophyta</taxon>
        <taxon>Spermatophyta</taxon>
        <taxon>Magnoliopsida</taxon>
        <taxon>eudicotyledons</taxon>
        <taxon>Gunneridae</taxon>
        <taxon>Pentapetalae</taxon>
        <taxon>rosids</taxon>
        <taxon>fabids</taxon>
        <taxon>Fagales</taxon>
        <taxon>Fagaceae</taxon>
        <taxon>Quercus</taxon>
    </lineage>
</organism>
<protein>
    <submittedName>
        <fullName evidence="1">Uncharacterized protein</fullName>
    </submittedName>
</protein>
<dbReference type="EnsemblPlants" id="QL04p023754:mrna">
    <property type="protein sequence ID" value="QL04p023754:mrna"/>
    <property type="gene ID" value="QL04p023754"/>
</dbReference>
<accession>A0A7N2LEF8</accession>
<dbReference type="AlphaFoldDB" id="A0A7N2LEF8"/>
<sequence>MARSSIEAEYKALVNAAAEVKWLHGFLYELGTPVPSKDQLADIFTKPLSSSRFALLRTNLNGLPVQLSLRGHVKDQSLSQVIF</sequence>
<evidence type="ECO:0000313" key="1">
    <source>
        <dbReference type="EnsemblPlants" id="QL04p023754:mrna"/>
    </source>
</evidence>
<dbReference type="Gramene" id="QL04p023754:mrna">
    <property type="protein sequence ID" value="QL04p023754:mrna"/>
    <property type="gene ID" value="QL04p023754"/>
</dbReference>
<proteinExistence type="predicted"/>
<keyword evidence="2" id="KW-1185">Reference proteome</keyword>
<name>A0A7N2LEF8_QUELO</name>
<reference evidence="1" key="2">
    <citation type="submission" date="2021-01" db="UniProtKB">
        <authorList>
            <consortium name="EnsemblPlants"/>
        </authorList>
    </citation>
    <scope>IDENTIFICATION</scope>
</reference>
<evidence type="ECO:0000313" key="2">
    <source>
        <dbReference type="Proteomes" id="UP000594261"/>
    </source>
</evidence>
<dbReference type="EMBL" id="LRBV02000004">
    <property type="status" value="NOT_ANNOTATED_CDS"/>
    <property type="molecule type" value="Genomic_DNA"/>
</dbReference>
<dbReference type="Proteomes" id="UP000594261">
    <property type="component" value="Chromosome 4"/>
</dbReference>
<dbReference type="InParanoid" id="A0A7N2LEF8"/>
<reference evidence="1 2" key="1">
    <citation type="journal article" date="2016" name="G3 (Bethesda)">
        <title>First Draft Assembly and Annotation of the Genome of a California Endemic Oak Quercus lobata Nee (Fagaceae).</title>
        <authorList>
            <person name="Sork V.L."/>
            <person name="Fitz-Gibbon S.T."/>
            <person name="Puiu D."/>
            <person name="Crepeau M."/>
            <person name="Gugger P.F."/>
            <person name="Sherman R."/>
            <person name="Stevens K."/>
            <person name="Langley C.H."/>
            <person name="Pellegrini M."/>
            <person name="Salzberg S.L."/>
        </authorList>
    </citation>
    <scope>NUCLEOTIDE SEQUENCE [LARGE SCALE GENOMIC DNA]</scope>
    <source>
        <strain evidence="1 2">cv. SW786</strain>
    </source>
</reference>